<dbReference type="Proteomes" id="UP001314263">
    <property type="component" value="Unassembled WGS sequence"/>
</dbReference>
<sequence>MPWALQRGGSTIPSCLKQPHRSPQDCYCRVPLQCWCLAPQTPDLSLTCGGTPVHVFSVQHFERQAHIAEHILQSRTTAVVVETAVTPQHGAKTGNKFSCSEADVMYAGGFARMLCYCARQLGETPSPADSPLWEDSPYSSSLWESSSSTLLA</sequence>
<proteinExistence type="predicted"/>
<evidence type="ECO:0000256" key="1">
    <source>
        <dbReference type="SAM" id="MobiDB-lite"/>
    </source>
</evidence>
<evidence type="ECO:0000313" key="2">
    <source>
        <dbReference type="EMBL" id="CAK0751547.1"/>
    </source>
</evidence>
<feature type="region of interest" description="Disordered" evidence="1">
    <location>
        <begin position="128"/>
        <end position="152"/>
    </location>
</feature>
<reference evidence="2 3" key="1">
    <citation type="submission" date="2023-10" db="EMBL/GenBank/DDBJ databases">
        <authorList>
            <person name="Maclean D."/>
            <person name="Macfadyen A."/>
        </authorList>
    </citation>
    <scope>NUCLEOTIDE SEQUENCE [LARGE SCALE GENOMIC DNA]</scope>
</reference>
<dbReference type="EMBL" id="CAUYUE010000003">
    <property type="protein sequence ID" value="CAK0751547.1"/>
    <property type="molecule type" value="Genomic_DNA"/>
</dbReference>
<feature type="compositionally biased region" description="Low complexity" evidence="1">
    <location>
        <begin position="136"/>
        <end position="152"/>
    </location>
</feature>
<accession>A0AAV1HXT5</accession>
<gene>
    <name evidence="2" type="ORF">CVIRNUC_002076</name>
</gene>
<keyword evidence="3" id="KW-1185">Reference proteome</keyword>
<organism evidence="2 3">
    <name type="scientific">Coccomyxa viridis</name>
    <dbReference type="NCBI Taxonomy" id="1274662"/>
    <lineage>
        <taxon>Eukaryota</taxon>
        <taxon>Viridiplantae</taxon>
        <taxon>Chlorophyta</taxon>
        <taxon>core chlorophytes</taxon>
        <taxon>Trebouxiophyceae</taxon>
        <taxon>Trebouxiophyceae incertae sedis</taxon>
        <taxon>Coccomyxaceae</taxon>
        <taxon>Coccomyxa</taxon>
    </lineage>
</organism>
<protein>
    <submittedName>
        <fullName evidence="2">Uncharacterized protein</fullName>
    </submittedName>
</protein>
<dbReference type="AlphaFoldDB" id="A0AAV1HXT5"/>
<evidence type="ECO:0000313" key="3">
    <source>
        <dbReference type="Proteomes" id="UP001314263"/>
    </source>
</evidence>
<comment type="caution">
    <text evidence="2">The sequence shown here is derived from an EMBL/GenBank/DDBJ whole genome shotgun (WGS) entry which is preliminary data.</text>
</comment>
<name>A0AAV1HXT5_9CHLO</name>